<evidence type="ECO:0000313" key="2">
    <source>
        <dbReference type="Proteomes" id="UP000594603"/>
    </source>
</evidence>
<name>A0ACD1BFI9_9CLOT</name>
<proteinExistence type="predicted"/>
<dbReference type="Proteomes" id="UP000594603">
    <property type="component" value="Chromosome"/>
</dbReference>
<gene>
    <name evidence="1" type="ORF">HH195_09950</name>
</gene>
<sequence>MKQEILSYLSTEKESLFKLCKFLYDNPEESYKEYESCKYICDFLNTRGFNITKNFCDIETAFIATKGSGYPNICFLCDYDATKDQGHITGNNLLTTISISSAIGLGKFTDKFTGTITVIGSPGEFLGGSKSIFAKLGVFDNIDAVLMVQPELVTAESGLSKATIPLEVKFIGGNGLSFLNSKTYTSLDGILLSFNILNSLLKALTPDISINFILSRGCNTPLLVPEEAEAKFYIQAKNMDMAKFAEERIRELTLYVSKLMGLQCSYSLYEPPSEELLSNKTLNRLFINNLKENGVIEICPPLHIESRLSIGNISTIVPCIHPYINIIEKGVIYFGTKEFAEQTISSFGFEQGLKASYALAQTALDLIENDSLLNEAKSSLY</sequence>
<evidence type="ECO:0000313" key="1">
    <source>
        <dbReference type="EMBL" id="QPJ86206.1"/>
    </source>
</evidence>
<organism evidence="1 2">
    <name type="scientific">Candidatus Sarcina troglodytae</name>
    <dbReference type="NCBI Taxonomy" id="2726954"/>
    <lineage>
        <taxon>Bacteria</taxon>
        <taxon>Bacillati</taxon>
        <taxon>Bacillota</taxon>
        <taxon>Clostridia</taxon>
        <taxon>Eubacteriales</taxon>
        <taxon>Clostridiaceae</taxon>
        <taxon>Sarcina</taxon>
    </lineage>
</organism>
<dbReference type="EMBL" id="CP051754">
    <property type="protein sequence ID" value="QPJ86206.1"/>
    <property type="molecule type" value="Genomic_DNA"/>
</dbReference>
<protein>
    <submittedName>
        <fullName evidence="1">M20 family metallopeptidase</fullName>
    </submittedName>
</protein>
<keyword evidence="2" id="KW-1185">Reference proteome</keyword>
<reference evidence="1" key="1">
    <citation type="submission" date="2020-04" db="EMBL/GenBank/DDBJ databases">
        <title>A novel bacterium ('Candidatus Sarcina troglodytae' sp. nov.) linked to a protracted, uniformly lethal epizootic among sanctuary western chimpanzees (Pan troglodytes verus) in Sierra Leone.</title>
        <authorList>
            <person name="Owens L.A."/>
            <person name="Colitti B."/>
            <person name="Hirji I."/>
            <person name="Pizaro A."/>
            <person name="Jaffe J.E."/>
            <person name="Moittie S."/>
            <person name="Bishop-Lilly K.A."/>
            <person name="Estrella L.A."/>
            <person name="Voegtly L.J."/>
            <person name="Kuhn J.H."/>
            <person name="Suen G."/>
            <person name="Deblois C.L."/>
            <person name="Dunn C."/>
            <person name="Juan-Salles C."/>
            <person name="Goldberg T.L."/>
        </authorList>
    </citation>
    <scope>NUCLEOTIDE SEQUENCE</scope>
    <source>
        <strain evidence="1">JB2</strain>
    </source>
</reference>
<accession>A0ACD1BFI9</accession>